<proteinExistence type="predicted"/>
<comment type="caution">
    <text evidence="2">The sequence shown here is derived from an EMBL/GenBank/DDBJ whole genome shotgun (WGS) entry which is preliminary data.</text>
</comment>
<protein>
    <submittedName>
        <fullName evidence="2">Uncharacterized protein</fullName>
    </submittedName>
</protein>
<evidence type="ECO:0000256" key="1">
    <source>
        <dbReference type="SAM" id="SignalP"/>
    </source>
</evidence>
<feature type="chain" id="PRO_5041287303" evidence="1">
    <location>
        <begin position="20"/>
        <end position="95"/>
    </location>
</feature>
<sequence length="95" mass="10902">MGYKVFLVFILLHVCVVMGCFETIFRCLHPNLKTSDEEDQTQHCSRLTTYCRNLCGLKNPRSCGKYKACFEQCMQNNKTMTFSQGLTHANGKIIL</sequence>
<name>A0AA36MEB6_CYLNA</name>
<dbReference type="AlphaFoldDB" id="A0AA36MEB6"/>
<accession>A0AA36MEB6</accession>
<evidence type="ECO:0000313" key="3">
    <source>
        <dbReference type="Proteomes" id="UP001176961"/>
    </source>
</evidence>
<gene>
    <name evidence="2" type="ORF">CYNAS_LOCUS19248</name>
</gene>
<reference evidence="2" key="1">
    <citation type="submission" date="2023-07" db="EMBL/GenBank/DDBJ databases">
        <authorList>
            <consortium name="CYATHOMIX"/>
        </authorList>
    </citation>
    <scope>NUCLEOTIDE SEQUENCE</scope>
    <source>
        <strain evidence="2">N/A</strain>
    </source>
</reference>
<evidence type="ECO:0000313" key="2">
    <source>
        <dbReference type="EMBL" id="CAJ0607265.1"/>
    </source>
</evidence>
<dbReference type="PROSITE" id="PS51257">
    <property type="entry name" value="PROKAR_LIPOPROTEIN"/>
    <property type="match status" value="1"/>
</dbReference>
<feature type="signal peptide" evidence="1">
    <location>
        <begin position="1"/>
        <end position="19"/>
    </location>
</feature>
<dbReference type="EMBL" id="CATQJL010000316">
    <property type="protein sequence ID" value="CAJ0607265.1"/>
    <property type="molecule type" value="Genomic_DNA"/>
</dbReference>
<dbReference type="Proteomes" id="UP001176961">
    <property type="component" value="Unassembled WGS sequence"/>
</dbReference>
<keyword evidence="1" id="KW-0732">Signal</keyword>
<organism evidence="2 3">
    <name type="scientific">Cylicocyclus nassatus</name>
    <name type="common">Nematode worm</name>
    <dbReference type="NCBI Taxonomy" id="53992"/>
    <lineage>
        <taxon>Eukaryota</taxon>
        <taxon>Metazoa</taxon>
        <taxon>Ecdysozoa</taxon>
        <taxon>Nematoda</taxon>
        <taxon>Chromadorea</taxon>
        <taxon>Rhabditida</taxon>
        <taxon>Rhabditina</taxon>
        <taxon>Rhabditomorpha</taxon>
        <taxon>Strongyloidea</taxon>
        <taxon>Strongylidae</taxon>
        <taxon>Cylicocyclus</taxon>
    </lineage>
</organism>
<keyword evidence="3" id="KW-1185">Reference proteome</keyword>